<evidence type="ECO:0000259" key="2">
    <source>
        <dbReference type="Pfam" id="PF02911"/>
    </source>
</evidence>
<dbReference type="AlphaFoldDB" id="A0A557S9W9"/>
<dbReference type="InterPro" id="IPR009188">
    <property type="entry name" value="NiFe-hyd_mat_HypX/HoxX"/>
</dbReference>
<name>A0A557S9W9_9GAMM</name>
<dbReference type="SUPFAM" id="SSF53328">
    <property type="entry name" value="Formyltransferase"/>
    <property type="match status" value="1"/>
</dbReference>
<dbReference type="Pfam" id="PF02911">
    <property type="entry name" value="Formyl_trans_C"/>
    <property type="match status" value="1"/>
</dbReference>
<dbReference type="Proteomes" id="UP000316649">
    <property type="component" value="Unassembled WGS sequence"/>
</dbReference>
<dbReference type="InterPro" id="IPR002376">
    <property type="entry name" value="Formyl_transf_N"/>
</dbReference>
<dbReference type="Pfam" id="PF00378">
    <property type="entry name" value="ECH_1"/>
    <property type="match status" value="1"/>
</dbReference>
<dbReference type="InterPro" id="IPR005793">
    <property type="entry name" value="Formyl_trans_C"/>
</dbReference>
<dbReference type="Gene3D" id="3.90.226.10">
    <property type="entry name" value="2-enoyl-CoA Hydratase, Chain A, domain 1"/>
    <property type="match status" value="1"/>
</dbReference>
<evidence type="ECO:0000259" key="1">
    <source>
        <dbReference type="Pfam" id="PF00551"/>
    </source>
</evidence>
<dbReference type="Gene3D" id="3.40.50.12230">
    <property type="match status" value="1"/>
</dbReference>
<sequence length="568" mass="64039">MKILLLTHAFNSLTQRLHIELKKRGHAVSVEFDVNDAVTQQAVDQSTPDLILAPFLKRAIAESIWSKYLCLIVHPGIKGDRGPSALDWAILNGEKEWGVTVLQAIEEMDAGDIWASVNFPMRETTKASLYRNEVTEAALKGVLLAVDSMREEQFKPEPLDYNQVDVRGKLQPLMRQTDRRIDWQQDNTETVLRKIRSADGFPGVQDMLYGKELSLFDAHKAEGLRGEPGAILGYCGVAICRATVDGAVWIGHLKDKQGAHPFKLPATQVLGKQLATLTEITDGYSDIRYEEQEGVGYLHFRFYNGAMSTTQCNRLREAYIEARKRDTRVIVLMGGPDFWSNGIHLNTIEAAESPADESWANINAINDLAREIITTESHVTVSALQGNAGAGGVFLARAADHVWARSGVVLNPHYKDMGNLFGSEYWTYLLPKRVGEERAHRITQARLPMGTVEANELGLLDAYFAIDNVAFVEQLKQRAKLLAEDPALAEKLEQKCSTRQADEQEKPLAEYRREELERMNLNFYGFDPSYHVARYNFVYKVPKSRTPVTIAHHRDIRRRNSEDWSEVS</sequence>
<dbReference type="InterPro" id="IPR036477">
    <property type="entry name" value="Formyl_transf_N_sf"/>
</dbReference>
<dbReference type="SUPFAM" id="SSF50486">
    <property type="entry name" value="FMT C-terminal domain-like"/>
    <property type="match status" value="1"/>
</dbReference>
<dbReference type="InterPro" id="IPR011034">
    <property type="entry name" value="Formyl_transferase-like_C_sf"/>
</dbReference>
<feature type="domain" description="Formyl transferase N-terminal" evidence="1">
    <location>
        <begin position="38"/>
        <end position="143"/>
    </location>
</feature>
<protein>
    <submittedName>
        <fullName evidence="3">Hydrogenase maturation protein</fullName>
    </submittedName>
</protein>
<dbReference type="GO" id="GO:0003824">
    <property type="term" value="F:catalytic activity"/>
    <property type="evidence" value="ECO:0007669"/>
    <property type="project" value="InterPro"/>
</dbReference>
<reference evidence="3 4" key="1">
    <citation type="submission" date="2019-07" db="EMBL/GenBank/DDBJ databases">
        <title>The pathways for chlorine oxyanion respiration interact through the shared metabolite chlorate.</title>
        <authorList>
            <person name="Barnum T.P."/>
            <person name="Cheng Y."/>
            <person name="Hill K.A."/>
            <person name="Lucas L.N."/>
            <person name="Carlson H.K."/>
            <person name="Coates J.D."/>
        </authorList>
    </citation>
    <scope>NUCLEOTIDE SEQUENCE [LARGE SCALE GENOMIC DNA]</scope>
    <source>
        <strain evidence="3 4">BK-1</strain>
    </source>
</reference>
<dbReference type="RefSeq" id="WP_144359042.1">
    <property type="nucleotide sequence ID" value="NZ_VMNH01000011.1"/>
</dbReference>
<accession>A0A557S9W9</accession>
<dbReference type="CDD" id="cd08701">
    <property type="entry name" value="FMT_C_HypX"/>
    <property type="match status" value="1"/>
</dbReference>
<proteinExistence type="predicted"/>
<dbReference type="EMBL" id="VMNH01000011">
    <property type="protein sequence ID" value="TVO74219.1"/>
    <property type="molecule type" value="Genomic_DNA"/>
</dbReference>
<dbReference type="CDD" id="cd06558">
    <property type="entry name" value="crotonase-like"/>
    <property type="match status" value="1"/>
</dbReference>
<keyword evidence="4" id="KW-1185">Reference proteome</keyword>
<evidence type="ECO:0000313" key="4">
    <source>
        <dbReference type="Proteomes" id="UP000316649"/>
    </source>
</evidence>
<dbReference type="InterPro" id="IPR029045">
    <property type="entry name" value="ClpP/crotonase-like_dom_sf"/>
</dbReference>
<dbReference type="InterPro" id="IPR001753">
    <property type="entry name" value="Enoyl-CoA_hydra/iso"/>
</dbReference>
<evidence type="ECO:0000313" key="3">
    <source>
        <dbReference type="EMBL" id="TVO74219.1"/>
    </source>
</evidence>
<comment type="caution">
    <text evidence="3">The sequence shown here is derived from an EMBL/GenBank/DDBJ whole genome shotgun (WGS) entry which is preliminary data.</text>
</comment>
<dbReference type="Pfam" id="PF00551">
    <property type="entry name" value="Formyl_trans_N"/>
    <property type="match status" value="1"/>
</dbReference>
<dbReference type="InterPro" id="IPR047180">
    <property type="entry name" value="HoxX-like"/>
</dbReference>
<dbReference type="PIRSF" id="PIRSF006787">
    <property type="entry name" value="Hydrgn_mat_HoxX"/>
    <property type="match status" value="1"/>
</dbReference>
<dbReference type="PANTHER" id="PTHR43388">
    <property type="entry name" value="HYDROGENASE MATURATION FACTOR HOXX"/>
    <property type="match status" value="1"/>
</dbReference>
<feature type="domain" description="Formyl transferase C-terminal" evidence="2">
    <location>
        <begin position="175"/>
        <end position="257"/>
    </location>
</feature>
<dbReference type="CDD" id="cd08650">
    <property type="entry name" value="FMT_core_HypX_N"/>
    <property type="match status" value="1"/>
</dbReference>
<dbReference type="PANTHER" id="PTHR43388:SF1">
    <property type="entry name" value="HYDROGENASE MATURATION FACTOR HOXX"/>
    <property type="match status" value="1"/>
</dbReference>
<organism evidence="3 4">
    <name type="scientific">Sedimenticola selenatireducens</name>
    <dbReference type="NCBI Taxonomy" id="191960"/>
    <lineage>
        <taxon>Bacteria</taxon>
        <taxon>Pseudomonadati</taxon>
        <taxon>Pseudomonadota</taxon>
        <taxon>Gammaproteobacteria</taxon>
        <taxon>Chromatiales</taxon>
        <taxon>Sedimenticolaceae</taxon>
        <taxon>Sedimenticola</taxon>
    </lineage>
</organism>
<gene>
    <name evidence="3" type="ORF">FHP88_10640</name>
</gene>
<dbReference type="OrthoDB" id="580992at2"/>
<dbReference type="SUPFAM" id="SSF52096">
    <property type="entry name" value="ClpP/crotonase"/>
    <property type="match status" value="1"/>
</dbReference>